<evidence type="ECO:0000256" key="1">
    <source>
        <dbReference type="ARBA" id="ARBA00022741"/>
    </source>
</evidence>
<dbReference type="EMBL" id="BQNB010019613">
    <property type="protein sequence ID" value="GJT87168.1"/>
    <property type="molecule type" value="Genomic_DNA"/>
</dbReference>
<protein>
    <submittedName>
        <fullName evidence="3">Elongation factor 1-alpha</fullName>
    </submittedName>
</protein>
<dbReference type="InterPro" id="IPR050100">
    <property type="entry name" value="TRAFAC_GTPase_members"/>
</dbReference>
<reference evidence="3" key="2">
    <citation type="submission" date="2022-01" db="EMBL/GenBank/DDBJ databases">
        <authorList>
            <person name="Yamashiro T."/>
            <person name="Shiraishi A."/>
            <person name="Satake H."/>
            <person name="Nakayama K."/>
        </authorList>
    </citation>
    <scope>NUCLEOTIDE SEQUENCE</scope>
</reference>
<name>A0ABQ5HGZ8_9ASTR</name>
<sequence length="103" mass="11502">MLASGASYGKEKIHISIVVIGHVDSDKSTTTVHLIYKLGGIDKCFIELLEKEAAKMNKRWFKYAWVLDKRKTGRGHRSPSILLCGSLKPPCTTLQLLSKGCKR</sequence>
<dbReference type="Proteomes" id="UP001151760">
    <property type="component" value="Unassembled WGS sequence"/>
</dbReference>
<organism evidence="3 4">
    <name type="scientific">Tanacetum coccineum</name>
    <dbReference type="NCBI Taxonomy" id="301880"/>
    <lineage>
        <taxon>Eukaryota</taxon>
        <taxon>Viridiplantae</taxon>
        <taxon>Streptophyta</taxon>
        <taxon>Embryophyta</taxon>
        <taxon>Tracheophyta</taxon>
        <taxon>Spermatophyta</taxon>
        <taxon>Magnoliopsida</taxon>
        <taxon>eudicotyledons</taxon>
        <taxon>Gunneridae</taxon>
        <taxon>Pentapetalae</taxon>
        <taxon>asterids</taxon>
        <taxon>campanulids</taxon>
        <taxon>Asterales</taxon>
        <taxon>Asteraceae</taxon>
        <taxon>Asteroideae</taxon>
        <taxon>Anthemideae</taxon>
        <taxon>Anthemidinae</taxon>
        <taxon>Tanacetum</taxon>
    </lineage>
</organism>
<keyword evidence="2" id="KW-0342">GTP-binding</keyword>
<evidence type="ECO:0000313" key="4">
    <source>
        <dbReference type="Proteomes" id="UP001151760"/>
    </source>
</evidence>
<dbReference type="GO" id="GO:0003746">
    <property type="term" value="F:translation elongation factor activity"/>
    <property type="evidence" value="ECO:0007669"/>
    <property type="project" value="UniProtKB-KW"/>
</dbReference>
<dbReference type="Gene3D" id="3.40.50.300">
    <property type="entry name" value="P-loop containing nucleotide triphosphate hydrolases"/>
    <property type="match status" value="1"/>
</dbReference>
<dbReference type="PANTHER" id="PTHR23115">
    <property type="entry name" value="TRANSLATION FACTOR"/>
    <property type="match status" value="1"/>
</dbReference>
<keyword evidence="3" id="KW-0251">Elongation factor</keyword>
<dbReference type="SUPFAM" id="SSF52540">
    <property type="entry name" value="P-loop containing nucleoside triphosphate hydrolases"/>
    <property type="match status" value="1"/>
</dbReference>
<dbReference type="InterPro" id="IPR027417">
    <property type="entry name" value="P-loop_NTPase"/>
</dbReference>
<keyword evidence="1" id="KW-0547">Nucleotide-binding</keyword>
<accession>A0ABQ5HGZ8</accession>
<comment type="caution">
    <text evidence="3">The sequence shown here is derived from an EMBL/GenBank/DDBJ whole genome shotgun (WGS) entry which is preliminary data.</text>
</comment>
<gene>
    <name evidence="3" type="ORF">Tco_1068885</name>
</gene>
<evidence type="ECO:0000256" key="2">
    <source>
        <dbReference type="ARBA" id="ARBA00023134"/>
    </source>
</evidence>
<proteinExistence type="predicted"/>
<reference evidence="3" key="1">
    <citation type="journal article" date="2022" name="Int. J. Mol. Sci.">
        <title>Draft Genome of Tanacetum Coccineum: Genomic Comparison of Closely Related Tanacetum-Family Plants.</title>
        <authorList>
            <person name="Yamashiro T."/>
            <person name="Shiraishi A."/>
            <person name="Nakayama K."/>
            <person name="Satake H."/>
        </authorList>
    </citation>
    <scope>NUCLEOTIDE SEQUENCE</scope>
</reference>
<keyword evidence="4" id="KW-1185">Reference proteome</keyword>
<evidence type="ECO:0000313" key="3">
    <source>
        <dbReference type="EMBL" id="GJT87168.1"/>
    </source>
</evidence>
<keyword evidence="3" id="KW-0648">Protein biosynthesis</keyword>